<dbReference type="EMBL" id="JADFTS010000002">
    <property type="protein sequence ID" value="KAF9622221.1"/>
    <property type="molecule type" value="Genomic_DNA"/>
</dbReference>
<dbReference type="GO" id="GO:0051603">
    <property type="term" value="P:proteolysis involved in protein catabolic process"/>
    <property type="evidence" value="ECO:0007669"/>
    <property type="project" value="InterPro"/>
</dbReference>
<name>A0A835IR58_9MAGN</name>
<dbReference type="OrthoDB" id="429533at2759"/>
<dbReference type="Proteomes" id="UP000631114">
    <property type="component" value="Unassembled WGS sequence"/>
</dbReference>
<organism evidence="1 2">
    <name type="scientific">Coptis chinensis</name>
    <dbReference type="NCBI Taxonomy" id="261450"/>
    <lineage>
        <taxon>Eukaryota</taxon>
        <taxon>Viridiplantae</taxon>
        <taxon>Streptophyta</taxon>
        <taxon>Embryophyta</taxon>
        <taxon>Tracheophyta</taxon>
        <taxon>Spermatophyta</taxon>
        <taxon>Magnoliopsida</taxon>
        <taxon>Ranunculales</taxon>
        <taxon>Ranunculaceae</taxon>
        <taxon>Coptidoideae</taxon>
        <taxon>Coptis</taxon>
    </lineage>
</organism>
<dbReference type="Gene3D" id="3.60.20.10">
    <property type="entry name" value="Glutamine Phosphoribosylpyrophosphate, subunit 1, domain 1"/>
    <property type="match status" value="1"/>
</dbReference>
<dbReference type="AlphaFoldDB" id="A0A835IR58"/>
<keyword evidence="2" id="KW-1185">Reference proteome</keyword>
<evidence type="ECO:0000313" key="1">
    <source>
        <dbReference type="EMBL" id="KAF9622221.1"/>
    </source>
</evidence>
<evidence type="ECO:0000313" key="2">
    <source>
        <dbReference type="Proteomes" id="UP000631114"/>
    </source>
</evidence>
<dbReference type="InterPro" id="IPR029055">
    <property type="entry name" value="Ntn_hydrolases_N"/>
</dbReference>
<dbReference type="SUPFAM" id="SSF56235">
    <property type="entry name" value="N-terminal nucleophile aminohydrolases (Ntn hydrolases)"/>
    <property type="match status" value="1"/>
</dbReference>
<reference evidence="1 2" key="1">
    <citation type="submission" date="2020-10" db="EMBL/GenBank/DDBJ databases">
        <title>The Coptis chinensis genome and diversification of protoberbering-type alkaloids.</title>
        <authorList>
            <person name="Wang B."/>
            <person name="Shu S."/>
            <person name="Song C."/>
            <person name="Liu Y."/>
        </authorList>
    </citation>
    <scope>NUCLEOTIDE SEQUENCE [LARGE SCALE GENOMIC DNA]</scope>
    <source>
        <strain evidence="1">HL-2020</strain>
        <tissue evidence="1">Leaf</tissue>
    </source>
</reference>
<comment type="caution">
    <text evidence="1">The sequence shown here is derived from an EMBL/GenBank/DDBJ whole genome shotgun (WGS) entry which is preliminary data.</text>
</comment>
<protein>
    <submittedName>
        <fullName evidence="1">Uncharacterized protein</fullName>
    </submittedName>
</protein>
<dbReference type="Pfam" id="PF00227">
    <property type="entry name" value="Proteasome"/>
    <property type="match status" value="1"/>
</dbReference>
<proteinExistence type="predicted"/>
<dbReference type="GO" id="GO:0005839">
    <property type="term" value="C:proteasome core complex"/>
    <property type="evidence" value="ECO:0007669"/>
    <property type="project" value="InterPro"/>
</dbReference>
<gene>
    <name evidence="1" type="ORF">IFM89_030079</name>
</gene>
<dbReference type="InterPro" id="IPR001353">
    <property type="entry name" value="Proteasome_sua/b"/>
</dbReference>
<sequence>MGSGSLAAMAMFESNYKKGLYRGEGIKLVCKAICAGIFNDFFSGSNVDVCVITKGKTDYLRNYQLPNPRTYVSSKGYSFARGQTEVLSTRIIPLMANLVLAEGDEMEE</sequence>
<accession>A0A835IR58</accession>